<reference evidence="3 4" key="1">
    <citation type="journal article" date="2024" name="Nat. Commun.">
        <title>Phylogenomics reveals the evolutionary origins of lichenization in chlorophyte algae.</title>
        <authorList>
            <person name="Puginier C."/>
            <person name="Libourel C."/>
            <person name="Otte J."/>
            <person name="Skaloud P."/>
            <person name="Haon M."/>
            <person name="Grisel S."/>
            <person name="Petersen M."/>
            <person name="Berrin J.G."/>
            <person name="Delaux P.M."/>
            <person name="Dal Grande F."/>
            <person name="Keller J."/>
        </authorList>
    </citation>
    <scope>NUCLEOTIDE SEQUENCE [LARGE SCALE GENOMIC DNA]</scope>
    <source>
        <strain evidence="3 4">SAG 2043</strain>
    </source>
</reference>
<protein>
    <recommendedName>
        <fullName evidence="2">U-box domain-containing protein</fullName>
    </recommendedName>
</protein>
<dbReference type="Pfam" id="PF04564">
    <property type="entry name" value="U-box"/>
    <property type="match status" value="1"/>
</dbReference>
<evidence type="ECO:0000256" key="1">
    <source>
        <dbReference type="SAM" id="MobiDB-lite"/>
    </source>
</evidence>
<dbReference type="PANTHER" id="PTHR46573:SF1">
    <property type="entry name" value="WD REPEAT, SAM AND U-BOX DOMAIN-CONTAINING PROTEIN 1"/>
    <property type="match status" value="1"/>
</dbReference>
<dbReference type="Gene3D" id="3.30.40.10">
    <property type="entry name" value="Zinc/RING finger domain, C3HC4 (zinc finger)"/>
    <property type="match status" value="1"/>
</dbReference>
<dbReference type="Proteomes" id="UP001489004">
    <property type="component" value="Unassembled WGS sequence"/>
</dbReference>
<dbReference type="SMART" id="SM00504">
    <property type="entry name" value="Ubox"/>
    <property type="match status" value="1"/>
</dbReference>
<gene>
    <name evidence="3" type="ORF">WJX72_005725</name>
</gene>
<sequence>MLTTPLMHAIGRYIFEGLNATSVDFHHPYDISLCDLRLLTLGQLAPSMEQLLVVVGLHQASLSCYQTVQNASELAYRPYKTLGPEGLQLSQQGQAMLAVAPPPGSHDAFLDILLGRAASDDAGAQKDAIQACFNATCIRDDTLADEARERKITSCIVGGTLPRWNPGPEASTSGRIDGIGAGVAMQDVAACIQHLLEQALTARVLHHQGQNALLALLRAWHDLRCCEVGPDEESATWFRRRHHAYKRLYKSLTDLYHLSEETEECHQAWEARDAVHADKLFDEAQRHQKEANQLRCTHELVRSKFLKASKLHHEVTQYLEQHGQGSLPDVFLTHSNGQPDHVLRVFQTLLGPPPTPHSRAAHNARALQLHKCLPDPIFQREVLQKVEEALGAGMEELDHLALQLERLQVPASSLAWELVVGCREDLSARLMGPIHSALVTKLRDAAIAEQAKQAEDAAAELLAASAAEDARAKKAAAAKAAKGKKKGKPHAEVARAQEDAERAAREAAEEAAQQASRGSGTVSVAAPSPIRRPSSSWLHDITTARTAETRTCQYEEPCMFFYEREMEEIICCPTTQDLFVDPVMAGDGNTYERQAIELWFSKNNTFPMTNVEVSSKMLIPNNSMRRLIEAYRARLLLTGQA</sequence>
<feature type="compositionally biased region" description="Basic and acidic residues" evidence="1">
    <location>
        <begin position="489"/>
        <end position="508"/>
    </location>
</feature>
<evidence type="ECO:0000259" key="2">
    <source>
        <dbReference type="PROSITE" id="PS51698"/>
    </source>
</evidence>
<dbReference type="CDD" id="cd16655">
    <property type="entry name" value="RING-Ubox_WDSUB1-like"/>
    <property type="match status" value="1"/>
</dbReference>
<accession>A0AAW1QAR6</accession>
<dbReference type="InterPro" id="IPR013083">
    <property type="entry name" value="Znf_RING/FYVE/PHD"/>
</dbReference>
<feature type="compositionally biased region" description="Low complexity" evidence="1">
    <location>
        <begin position="523"/>
        <end position="536"/>
    </location>
</feature>
<comment type="caution">
    <text evidence="3">The sequence shown here is derived from an EMBL/GenBank/DDBJ whole genome shotgun (WGS) entry which is preliminary data.</text>
</comment>
<organism evidence="3 4">
    <name type="scientific">[Myrmecia] bisecta</name>
    <dbReference type="NCBI Taxonomy" id="41462"/>
    <lineage>
        <taxon>Eukaryota</taxon>
        <taxon>Viridiplantae</taxon>
        <taxon>Chlorophyta</taxon>
        <taxon>core chlorophytes</taxon>
        <taxon>Trebouxiophyceae</taxon>
        <taxon>Trebouxiales</taxon>
        <taxon>Trebouxiaceae</taxon>
        <taxon>Myrmecia</taxon>
    </lineage>
</organism>
<feature type="region of interest" description="Disordered" evidence="1">
    <location>
        <begin position="478"/>
        <end position="537"/>
    </location>
</feature>
<dbReference type="PROSITE" id="PS51698">
    <property type="entry name" value="U_BOX"/>
    <property type="match status" value="1"/>
</dbReference>
<dbReference type="EMBL" id="JALJOR010000004">
    <property type="protein sequence ID" value="KAK9818018.1"/>
    <property type="molecule type" value="Genomic_DNA"/>
</dbReference>
<feature type="compositionally biased region" description="Basic residues" evidence="1">
    <location>
        <begin position="478"/>
        <end position="488"/>
    </location>
</feature>
<dbReference type="InterPro" id="IPR003613">
    <property type="entry name" value="Ubox_domain"/>
</dbReference>
<keyword evidence="4" id="KW-1185">Reference proteome</keyword>
<evidence type="ECO:0000313" key="3">
    <source>
        <dbReference type="EMBL" id="KAK9818018.1"/>
    </source>
</evidence>
<dbReference type="GO" id="GO:0004842">
    <property type="term" value="F:ubiquitin-protein transferase activity"/>
    <property type="evidence" value="ECO:0007669"/>
    <property type="project" value="InterPro"/>
</dbReference>
<dbReference type="GO" id="GO:0016567">
    <property type="term" value="P:protein ubiquitination"/>
    <property type="evidence" value="ECO:0007669"/>
    <property type="project" value="InterPro"/>
</dbReference>
<dbReference type="AlphaFoldDB" id="A0AAW1QAR6"/>
<feature type="domain" description="U-box" evidence="2">
    <location>
        <begin position="565"/>
        <end position="638"/>
    </location>
</feature>
<dbReference type="SUPFAM" id="SSF57850">
    <property type="entry name" value="RING/U-box"/>
    <property type="match status" value="1"/>
</dbReference>
<evidence type="ECO:0000313" key="4">
    <source>
        <dbReference type="Proteomes" id="UP001489004"/>
    </source>
</evidence>
<dbReference type="PANTHER" id="PTHR46573">
    <property type="entry name" value="WD REPEAT, SAM AND U-BOX DOMAIN-CONTAINING PROTEIN 1"/>
    <property type="match status" value="1"/>
</dbReference>
<name>A0AAW1QAR6_9CHLO</name>
<dbReference type="InterPro" id="IPR052085">
    <property type="entry name" value="WD-SAM-U-box"/>
</dbReference>
<proteinExistence type="predicted"/>